<dbReference type="AlphaFoldDB" id="A0A9R1HC09"/>
<accession>A0A9R1HC09</accession>
<dbReference type="Proteomes" id="UP000815260">
    <property type="component" value="Chromosome 5A"/>
</dbReference>
<evidence type="ECO:0000256" key="1">
    <source>
        <dbReference type="SAM" id="MobiDB-lite"/>
    </source>
</evidence>
<dbReference type="EMBL" id="CM022223">
    <property type="protein sequence ID" value="KAF7062639.1"/>
    <property type="molecule type" value="Genomic_DNA"/>
</dbReference>
<reference evidence="2" key="2">
    <citation type="submission" date="2020-03" db="EMBL/GenBank/DDBJ databases">
        <title>The second near-complete assembly of the hexaploid bread wheat (Triticum aestivum) genome.</title>
        <authorList>
            <person name="Zimin A.V."/>
            <person name="Puiu D."/>
            <person name="Shumante A."/>
            <person name="Alonge M."/>
            <person name="Salzberg S.L."/>
        </authorList>
    </citation>
    <scope>NUCLEOTIDE SEQUENCE</scope>
    <source>
        <tissue evidence="2">Leaf</tissue>
    </source>
</reference>
<evidence type="ECO:0000313" key="2">
    <source>
        <dbReference type="EMBL" id="KAF7062639.1"/>
    </source>
</evidence>
<feature type="non-terminal residue" evidence="2">
    <location>
        <position position="92"/>
    </location>
</feature>
<reference evidence="2" key="1">
    <citation type="journal article" date="2017" name="Gigascience">
        <title>The first near-complete assembly of the hexaploid bread wheat genome, Triticum aestivum.</title>
        <authorList>
            <person name="Zimin A.V."/>
            <person name="Puiu D."/>
            <person name="Hall R."/>
            <person name="Kingan S."/>
            <person name="Clavijo B.J."/>
            <person name="Salzberg S.L."/>
        </authorList>
    </citation>
    <scope>NUCLEOTIDE SEQUENCE</scope>
    <source>
        <tissue evidence="2">Leaf</tissue>
    </source>
</reference>
<gene>
    <name evidence="2" type="ORF">CFC21_069214</name>
</gene>
<name>A0A9R1HC09_WHEAT</name>
<organism evidence="2">
    <name type="scientific">Triticum aestivum</name>
    <name type="common">Wheat</name>
    <dbReference type="NCBI Taxonomy" id="4565"/>
    <lineage>
        <taxon>Eukaryota</taxon>
        <taxon>Viridiplantae</taxon>
        <taxon>Streptophyta</taxon>
        <taxon>Embryophyta</taxon>
        <taxon>Tracheophyta</taxon>
        <taxon>Spermatophyta</taxon>
        <taxon>Magnoliopsida</taxon>
        <taxon>Liliopsida</taxon>
        <taxon>Poales</taxon>
        <taxon>Poaceae</taxon>
        <taxon>BOP clade</taxon>
        <taxon>Pooideae</taxon>
        <taxon>Triticodae</taxon>
        <taxon>Triticeae</taxon>
        <taxon>Triticinae</taxon>
        <taxon>Triticum</taxon>
    </lineage>
</organism>
<protein>
    <submittedName>
        <fullName evidence="2">Uncharacterized protein</fullName>
    </submittedName>
</protein>
<feature type="compositionally biased region" description="Low complexity" evidence="1">
    <location>
        <begin position="48"/>
        <end position="69"/>
    </location>
</feature>
<sequence>MVGDLKPVPPRLRLRLPRPPCALQGAPWRHVVPGEEVPAGRGEKHPRAALPTAAPPRGRLLGAAAPTDDGPWDRPGRRRLPDFRQCRSNRGA</sequence>
<feature type="region of interest" description="Disordered" evidence="1">
    <location>
        <begin position="1"/>
        <end position="92"/>
    </location>
</feature>
<comment type="caution">
    <text evidence="2">The sequence shown here is derived from an EMBL/GenBank/DDBJ whole genome shotgun (WGS) entry which is preliminary data.</text>
</comment>
<feature type="compositionally biased region" description="Basic and acidic residues" evidence="1">
    <location>
        <begin position="71"/>
        <end position="85"/>
    </location>
</feature>
<proteinExistence type="predicted"/>